<reference evidence="2 3" key="1">
    <citation type="journal article" date="2020" name="Microbiol. Resour. Announc.">
        <title>Draft Genome Sequence of a Cladosporium Species Isolated from the Mesophotic Ascidian Didemnum maculosum.</title>
        <authorList>
            <person name="Gioti A."/>
            <person name="Siaperas R."/>
            <person name="Nikolaivits E."/>
            <person name="Le Goff G."/>
            <person name="Ouazzani J."/>
            <person name="Kotoulas G."/>
            <person name="Topakas E."/>
        </authorList>
    </citation>
    <scope>NUCLEOTIDE SEQUENCE [LARGE SCALE GENOMIC DNA]</scope>
    <source>
        <strain evidence="2 3">TM138-S3</strain>
    </source>
</reference>
<comment type="caution">
    <text evidence="2">The sequence shown here is derived from an EMBL/GenBank/DDBJ whole genome shotgun (WGS) entry which is preliminary data.</text>
</comment>
<evidence type="ECO:0000256" key="1">
    <source>
        <dbReference type="SAM" id="SignalP"/>
    </source>
</evidence>
<dbReference type="AlphaFoldDB" id="A0AB34KJ36"/>
<sequence length="193" mass="20782">MYTAGWLLSSLFALTATASPINRFVERSSGSDTFNIEICNQCSSEKHFGMYQITGDFQMLEKMSPVSIPGNGTQTVSADFKAIGMRISGHAEWGTAGQWKNQALFEFGYSQYAGQDGTAYNLSLMEGSEEDVGLAVYPTVNGEPNDECPSKVCSPGDCALSQGWTNPDQTADGSPADTVCYKGKADFKVVFCP</sequence>
<organism evidence="2 3">
    <name type="scientific">Cladosporium halotolerans</name>
    <dbReference type="NCBI Taxonomy" id="1052096"/>
    <lineage>
        <taxon>Eukaryota</taxon>
        <taxon>Fungi</taxon>
        <taxon>Dikarya</taxon>
        <taxon>Ascomycota</taxon>
        <taxon>Pezizomycotina</taxon>
        <taxon>Dothideomycetes</taxon>
        <taxon>Dothideomycetidae</taxon>
        <taxon>Cladosporiales</taxon>
        <taxon>Cladosporiaceae</taxon>
        <taxon>Cladosporium</taxon>
    </lineage>
</organism>
<dbReference type="EMBL" id="JAAQHG020000036">
    <property type="protein sequence ID" value="KAL1583338.1"/>
    <property type="molecule type" value="Genomic_DNA"/>
</dbReference>
<accession>A0AB34KJ36</accession>
<dbReference type="Proteomes" id="UP000803884">
    <property type="component" value="Unassembled WGS sequence"/>
</dbReference>
<feature type="signal peptide" evidence="1">
    <location>
        <begin position="1"/>
        <end position="18"/>
    </location>
</feature>
<keyword evidence="1" id="KW-0732">Signal</keyword>
<gene>
    <name evidence="2" type="ORF">WHR41_08006</name>
</gene>
<evidence type="ECO:0000313" key="2">
    <source>
        <dbReference type="EMBL" id="KAL1583338.1"/>
    </source>
</evidence>
<protein>
    <submittedName>
        <fullName evidence="2">Uncharacterized protein</fullName>
    </submittedName>
</protein>
<feature type="chain" id="PRO_5044286901" evidence="1">
    <location>
        <begin position="19"/>
        <end position="193"/>
    </location>
</feature>
<dbReference type="GeneID" id="96009448"/>
<name>A0AB34KJ36_9PEZI</name>
<evidence type="ECO:0000313" key="3">
    <source>
        <dbReference type="Proteomes" id="UP000803884"/>
    </source>
</evidence>
<keyword evidence="3" id="KW-1185">Reference proteome</keyword>
<dbReference type="RefSeq" id="XP_069226445.1">
    <property type="nucleotide sequence ID" value="XM_069376610.1"/>
</dbReference>
<proteinExistence type="predicted"/>